<dbReference type="PIRSF" id="PIRSF000398">
    <property type="entry name" value="M_m6A_EcoRV"/>
    <property type="match status" value="1"/>
</dbReference>
<organism evidence="9 10">
    <name type="scientific">Deinococcus ruber</name>
    <dbReference type="NCBI Taxonomy" id="1848197"/>
    <lineage>
        <taxon>Bacteria</taxon>
        <taxon>Thermotogati</taxon>
        <taxon>Deinococcota</taxon>
        <taxon>Deinococci</taxon>
        <taxon>Deinococcales</taxon>
        <taxon>Deinococcaceae</taxon>
        <taxon>Deinococcus</taxon>
    </lineage>
</organism>
<evidence type="ECO:0000256" key="8">
    <source>
        <dbReference type="RuleBase" id="RU361257"/>
    </source>
</evidence>
<dbReference type="InterPro" id="IPR012263">
    <property type="entry name" value="M_m6A_EcoRV"/>
</dbReference>
<dbReference type="EMBL" id="BMQL01000013">
    <property type="protein sequence ID" value="GGR11239.1"/>
    <property type="molecule type" value="Genomic_DNA"/>
</dbReference>
<dbReference type="PANTHER" id="PTHR30481">
    <property type="entry name" value="DNA ADENINE METHYLASE"/>
    <property type="match status" value="1"/>
</dbReference>
<comment type="catalytic activity">
    <reaction evidence="6 8">
        <text>a 2'-deoxyadenosine in DNA + S-adenosyl-L-methionine = an N(6)-methyl-2'-deoxyadenosine in DNA + S-adenosyl-L-homocysteine + H(+)</text>
        <dbReference type="Rhea" id="RHEA:15197"/>
        <dbReference type="Rhea" id="RHEA-COMP:12418"/>
        <dbReference type="Rhea" id="RHEA-COMP:12419"/>
        <dbReference type="ChEBI" id="CHEBI:15378"/>
        <dbReference type="ChEBI" id="CHEBI:57856"/>
        <dbReference type="ChEBI" id="CHEBI:59789"/>
        <dbReference type="ChEBI" id="CHEBI:90615"/>
        <dbReference type="ChEBI" id="CHEBI:90616"/>
        <dbReference type="EC" id="2.1.1.72"/>
    </reaction>
</comment>
<dbReference type="PROSITE" id="PS00092">
    <property type="entry name" value="N6_MTASE"/>
    <property type="match status" value="1"/>
</dbReference>
<evidence type="ECO:0000313" key="9">
    <source>
        <dbReference type="EMBL" id="GGR11239.1"/>
    </source>
</evidence>
<dbReference type="SUPFAM" id="SSF53335">
    <property type="entry name" value="S-adenosyl-L-methionine-dependent methyltransferases"/>
    <property type="match status" value="1"/>
</dbReference>
<comment type="similarity">
    <text evidence="1 8">Belongs to the N(4)/N(6)-methyltransferase family.</text>
</comment>
<accession>A0A918F5Y4</accession>
<dbReference type="InterPro" id="IPR002052">
    <property type="entry name" value="DNA_methylase_N6_adenine_CS"/>
</dbReference>
<feature type="binding site" evidence="7">
    <location>
        <position position="208"/>
    </location>
    <ligand>
        <name>S-adenosyl-L-methionine</name>
        <dbReference type="ChEBI" id="CHEBI:59789"/>
    </ligand>
</feature>
<keyword evidence="4 8" id="KW-0808">Transferase</keyword>
<reference evidence="9" key="1">
    <citation type="journal article" date="2014" name="Int. J. Syst. Evol. Microbiol.">
        <title>Complete genome sequence of Corynebacterium casei LMG S-19264T (=DSM 44701T), isolated from a smear-ripened cheese.</title>
        <authorList>
            <consortium name="US DOE Joint Genome Institute (JGI-PGF)"/>
            <person name="Walter F."/>
            <person name="Albersmeier A."/>
            <person name="Kalinowski J."/>
            <person name="Ruckert C."/>
        </authorList>
    </citation>
    <scope>NUCLEOTIDE SEQUENCE</scope>
    <source>
        <strain evidence="9">JCM 31311</strain>
    </source>
</reference>
<dbReference type="EC" id="2.1.1.72" evidence="2 8"/>
<dbReference type="GO" id="GO:0009307">
    <property type="term" value="P:DNA restriction-modification system"/>
    <property type="evidence" value="ECO:0007669"/>
    <property type="project" value="InterPro"/>
</dbReference>
<dbReference type="PRINTS" id="PR00505">
    <property type="entry name" value="D12N6MTFRASE"/>
</dbReference>
<evidence type="ECO:0000256" key="6">
    <source>
        <dbReference type="ARBA" id="ARBA00047942"/>
    </source>
</evidence>
<dbReference type="GO" id="GO:1904047">
    <property type="term" value="F:S-adenosyl-L-methionine binding"/>
    <property type="evidence" value="ECO:0007669"/>
    <property type="project" value="TreeGrafter"/>
</dbReference>
<gene>
    <name evidence="9" type="primary">dam</name>
    <name evidence="9" type="ORF">GCM10008957_24930</name>
</gene>
<dbReference type="Gene3D" id="3.40.50.150">
    <property type="entry name" value="Vaccinia Virus protein VP39"/>
    <property type="match status" value="1"/>
</dbReference>
<feature type="binding site" evidence="7">
    <location>
        <position position="36"/>
    </location>
    <ligand>
        <name>S-adenosyl-L-methionine</name>
        <dbReference type="ChEBI" id="CHEBI:59789"/>
    </ligand>
</feature>
<dbReference type="GO" id="GO:0009007">
    <property type="term" value="F:site-specific DNA-methyltransferase (adenine-specific) activity"/>
    <property type="evidence" value="ECO:0007669"/>
    <property type="project" value="UniProtKB-UniRule"/>
</dbReference>
<reference evidence="9" key="2">
    <citation type="submission" date="2020-09" db="EMBL/GenBank/DDBJ databases">
        <authorList>
            <person name="Sun Q."/>
            <person name="Ohkuma M."/>
        </authorList>
    </citation>
    <scope>NUCLEOTIDE SEQUENCE</scope>
    <source>
        <strain evidence="9">JCM 31311</strain>
    </source>
</reference>
<dbReference type="GO" id="GO:0043565">
    <property type="term" value="F:sequence-specific DNA binding"/>
    <property type="evidence" value="ECO:0007669"/>
    <property type="project" value="TreeGrafter"/>
</dbReference>
<dbReference type="PANTHER" id="PTHR30481:SF3">
    <property type="entry name" value="DNA ADENINE METHYLASE"/>
    <property type="match status" value="1"/>
</dbReference>
<dbReference type="Proteomes" id="UP000603865">
    <property type="component" value="Unassembled WGS sequence"/>
</dbReference>
<keyword evidence="10" id="KW-1185">Reference proteome</keyword>
<dbReference type="InterPro" id="IPR012327">
    <property type="entry name" value="MeTrfase_D12"/>
</dbReference>
<dbReference type="InterPro" id="IPR029063">
    <property type="entry name" value="SAM-dependent_MTases_sf"/>
</dbReference>
<dbReference type="NCBIfam" id="TIGR00571">
    <property type="entry name" value="dam"/>
    <property type="match status" value="1"/>
</dbReference>
<evidence type="ECO:0000256" key="3">
    <source>
        <dbReference type="ARBA" id="ARBA00022603"/>
    </source>
</evidence>
<dbReference type="RefSeq" id="WP_189090839.1">
    <property type="nucleotide sequence ID" value="NZ_BMQL01000013.1"/>
</dbReference>
<evidence type="ECO:0000256" key="7">
    <source>
        <dbReference type="PIRSR" id="PIRSR000398-1"/>
    </source>
</evidence>
<evidence type="ECO:0000256" key="2">
    <source>
        <dbReference type="ARBA" id="ARBA00011900"/>
    </source>
</evidence>
<sequence length="303" mass="33714">MVVRPAIRTPGTAAQNRQAVQAVLSGHVVAAPFVKWAGGKRKLMRTILSYAPITFERYLEPFLGGGALALALGIPGMLLNDVNGDLINAYMVISEFPVALTTELDRLKALHSEEFYYFVRALNPMGMTPVEQAARFIYLNKAGFNGLYRVNRAGQFNVPFGHNPNPSLYDVMVLQAVANVVAASTVSCLPYDQFLRQNARQGDFIYLDPPYIPVSEYSDFKRYTKEQFREDDQVRLAELYTELVQLGAYPILSNSHTPMTLELYGQHKIIEVEMTRSINSVGMGRGAISEVLVLPRSDNGIQS</sequence>
<evidence type="ECO:0000256" key="1">
    <source>
        <dbReference type="ARBA" id="ARBA00006594"/>
    </source>
</evidence>
<name>A0A918F5Y4_9DEIO</name>
<evidence type="ECO:0000256" key="5">
    <source>
        <dbReference type="ARBA" id="ARBA00022691"/>
    </source>
</evidence>
<evidence type="ECO:0000313" key="10">
    <source>
        <dbReference type="Proteomes" id="UP000603865"/>
    </source>
</evidence>
<keyword evidence="5 8" id="KW-0949">S-adenosyl-L-methionine</keyword>
<feature type="binding site" evidence="7">
    <location>
        <position position="81"/>
    </location>
    <ligand>
        <name>S-adenosyl-L-methionine</name>
        <dbReference type="ChEBI" id="CHEBI:59789"/>
    </ligand>
</feature>
<keyword evidence="3 8" id="KW-0489">Methyltransferase</keyword>
<dbReference type="Gene3D" id="1.10.1020.10">
    <property type="entry name" value="Adenine-specific Methyltransferase, Domain 2"/>
    <property type="match status" value="1"/>
</dbReference>
<feature type="binding site" evidence="7">
    <location>
        <position position="40"/>
    </location>
    <ligand>
        <name>S-adenosyl-L-methionine</name>
        <dbReference type="ChEBI" id="CHEBI:59789"/>
    </ligand>
</feature>
<dbReference type="Pfam" id="PF02086">
    <property type="entry name" value="MethyltransfD12"/>
    <property type="match status" value="1"/>
</dbReference>
<dbReference type="GO" id="GO:0006298">
    <property type="term" value="P:mismatch repair"/>
    <property type="evidence" value="ECO:0007669"/>
    <property type="project" value="TreeGrafter"/>
</dbReference>
<comment type="caution">
    <text evidence="9">The sequence shown here is derived from an EMBL/GenBank/DDBJ whole genome shotgun (WGS) entry which is preliminary data.</text>
</comment>
<dbReference type="AlphaFoldDB" id="A0A918F5Y4"/>
<dbReference type="InterPro" id="IPR023095">
    <property type="entry name" value="Ade_MeTrfase_dom_2"/>
</dbReference>
<protein>
    <recommendedName>
        <fullName evidence="2 8">Site-specific DNA-methyltransferase (adenine-specific)</fullName>
        <ecNumber evidence="2 8">2.1.1.72</ecNumber>
    </recommendedName>
</protein>
<evidence type="ECO:0000256" key="4">
    <source>
        <dbReference type="ARBA" id="ARBA00022679"/>
    </source>
</evidence>
<proteinExistence type="inferred from homology"/>
<dbReference type="GO" id="GO:0032259">
    <property type="term" value="P:methylation"/>
    <property type="evidence" value="ECO:0007669"/>
    <property type="project" value="UniProtKB-KW"/>
</dbReference>